<organism evidence="2 3">
    <name type="scientific">Formicincola oecophyllae</name>
    <dbReference type="NCBI Taxonomy" id="2558361"/>
    <lineage>
        <taxon>Bacteria</taxon>
        <taxon>Pseudomonadati</taxon>
        <taxon>Pseudomonadota</taxon>
        <taxon>Alphaproteobacteria</taxon>
        <taxon>Acetobacterales</taxon>
        <taxon>Acetobacteraceae</taxon>
        <taxon>Formicincola</taxon>
    </lineage>
</organism>
<proteinExistence type="predicted"/>
<accession>A0A4Y6U9J5</accession>
<name>A0A4Y6U9J5_9PROT</name>
<evidence type="ECO:0000313" key="3">
    <source>
        <dbReference type="Proteomes" id="UP000318709"/>
    </source>
</evidence>
<reference evidence="2 3" key="1">
    <citation type="submission" date="2019-03" db="EMBL/GenBank/DDBJ databases">
        <title>The complete genome sequence of Swingsia_sp. F3b2 LMG30590(T).</title>
        <authorList>
            <person name="Chua K.-O."/>
            <person name="Chan K.-G."/>
            <person name="See-Too W.-S."/>
        </authorList>
    </citation>
    <scope>NUCLEOTIDE SEQUENCE [LARGE SCALE GENOMIC DNA]</scope>
    <source>
        <strain evidence="2 3">F3b2</strain>
    </source>
</reference>
<evidence type="ECO:0000313" key="2">
    <source>
        <dbReference type="EMBL" id="QDH13218.1"/>
    </source>
</evidence>
<evidence type="ECO:0000256" key="1">
    <source>
        <dbReference type="SAM" id="SignalP"/>
    </source>
</evidence>
<keyword evidence="1" id="KW-0732">Signal</keyword>
<protein>
    <recommendedName>
        <fullName evidence="4">Lipoprotein</fullName>
    </recommendedName>
</protein>
<gene>
    <name evidence="2" type="ORF">E3E12_02280</name>
</gene>
<feature type="signal peptide" evidence="1">
    <location>
        <begin position="1"/>
        <end position="25"/>
    </location>
</feature>
<dbReference type="Proteomes" id="UP000318709">
    <property type="component" value="Chromosome"/>
</dbReference>
<dbReference type="AlphaFoldDB" id="A0A4Y6U9J5"/>
<keyword evidence="3" id="KW-1185">Reference proteome</keyword>
<dbReference type="EMBL" id="CP038231">
    <property type="protein sequence ID" value="QDH13218.1"/>
    <property type="molecule type" value="Genomic_DNA"/>
</dbReference>
<evidence type="ECO:0008006" key="4">
    <source>
        <dbReference type="Google" id="ProtNLM"/>
    </source>
</evidence>
<feature type="chain" id="PRO_5021447959" description="Lipoprotein" evidence="1">
    <location>
        <begin position="26"/>
        <end position="247"/>
    </location>
</feature>
<dbReference type="KEGG" id="swf:E3E12_02280"/>
<dbReference type="RefSeq" id="WP_141442880.1">
    <property type="nucleotide sequence ID" value="NZ_CP038231.1"/>
</dbReference>
<sequence>MMTQSTTLKALFASSFFLCAGLGLAGCAGSAGPDPDNHWDVAIKAYVVPHVGRQNYDTIPDIIETALNTQAASAALPTGPSTAAASSAVVTPAPAVGQNTPQAVLAQRLEAQNALARQNRTYKAPVTGRVVDILLLPDVPHDTAERIVAGTADVKLIVLKRMALLNAPVWHRVKGVHMDSTQDGVMDVSTKGCSYRMTSRDWKPGMMTRTFLIDGPVQGVCALDAPVKMVISSQPEPATPTTAVGSN</sequence>